<dbReference type="SMART" id="SM00020">
    <property type="entry name" value="Tryp_SPc"/>
    <property type="match status" value="1"/>
</dbReference>
<feature type="chain" id="PRO_5017314915" evidence="2">
    <location>
        <begin position="18"/>
        <end position="248"/>
    </location>
</feature>
<dbReference type="Gene3D" id="2.40.10.10">
    <property type="entry name" value="Trypsin-like serine proteases"/>
    <property type="match status" value="2"/>
</dbReference>
<proteinExistence type="predicted"/>
<dbReference type="PANTHER" id="PTHR24271">
    <property type="entry name" value="KALLIKREIN-RELATED"/>
    <property type="match status" value="1"/>
</dbReference>
<protein>
    <submittedName>
        <fullName evidence="4">Kallikrein-2-like</fullName>
    </submittedName>
</protein>
<dbReference type="GO" id="GO:0006508">
    <property type="term" value="P:proteolysis"/>
    <property type="evidence" value="ECO:0007669"/>
    <property type="project" value="InterPro"/>
</dbReference>
<dbReference type="InterPro" id="IPR001314">
    <property type="entry name" value="Peptidase_S1A"/>
</dbReference>
<keyword evidence="1" id="KW-1015">Disulfide bond</keyword>
<dbReference type="GeneTree" id="ENSGT00390000009571"/>
<dbReference type="OMA" id="EQQFTFT"/>
<evidence type="ECO:0000259" key="3">
    <source>
        <dbReference type="PROSITE" id="PS50240"/>
    </source>
</evidence>
<dbReference type="SUPFAM" id="SSF50494">
    <property type="entry name" value="Trypsin-like serine proteases"/>
    <property type="match status" value="1"/>
</dbReference>
<dbReference type="STRING" id="30732.ENSOMEP00000036119"/>
<reference evidence="4" key="1">
    <citation type="submission" date="2025-08" db="UniProtKB">
        <authorList>
            <consortium name="Ensembl"/>
        </authorList>
    </citation>
    <scope>IDENTIFICATION</scope>
</reference>
<dbReference type="Pfam" id="PF00089">
    <property type="entry name" value="Trypsin"/>
    <property type="match status" value="1"/>
</dbReference>
<feature type="domain" description="Peptidase S1" evidence="3">
    <location>
        <begin position="23"/>
        <end position="244"/>
    </location>
</feature>
<accession>A0A3B3E2T9</accession>
<dbReference type="InterPro" id="IPR001254">
    <property type="entry name" value="Trypsin_dom"/>
</dbReference>
<name>A0A3B3E2T9_ORYME</name>
<keyword evidence="5" id="KW-1185">Reference proteome</keyword>
<dbReference type="PANTHER" id="PTHR24271:SF96">
    <property type="entry name" value="GRANZYME A-RELATED"/>
    <property type="match status" value="1"/>
</dbReference>
<dbReference type="Proteomes" id="UP000261560">
    <property type="component" value="Unplaced"/>
</dbReference>
<dbReference type="InterPro" id="IPR009003">
    <property type="entry name" value="Peptidase_S1_PA"/>
</dbReference>
<dbReference type="InterPro" id="IPR018114">
    <property type="entry name" value="TRYPSIN_HIS"/>
</dbReference>
<dbReference type="PROSITE" id="PS50240">
    <property type="entry name" value="TRYPSIN_DOM"/>
    <property type="match status" value="1"/>
</dbReference>
<evidence type="ECO:0000313" key="4">
    <source>
        <dbReference type="Ensembl" id="ENSOMEP00000036119.1"/>
    </source>
</evidence>
<feature type="signal peptide" evidence="2">
    <location>
        <begin position="1"/>
        <end position="17"/>
    </location>
</feature>
<reference evidence="4" key="2">
    <citation type="submission" date="2025-09" db="UniProtKB">
        <authorList>
            <consortium name="Ensembl"/>
        </authorList>
    </citation>
    <scope>IDENTIFICATION</scope>
</reference>
<dbReference type="PaxDb" id="30732-ENSOMEP00000036119"/>
<dbReference type="PRINTS" id="PR00722">
    <property type="entry name" value="CHYMOTRYPSIN"/>
</dbReference>
<dbReference type="Ensembl" id="ENSOMET00000031512.1">
    <property type="protein sequence ID" value="ENSOMEP00000036119.1"/>
    <property type="gene ID" value="ENSOMEG00000023700.1"/>
</dbReference>
<dbReference type="InterPro" id="IPR043504">
    <property type="entry name" value="Peptidase_S1_PA_chymotrypsin"/>
</dbReference>
<dbReference type="GO" id="GO:0004252">
    <property type="term" value="F:serine-type endopeptidase activity"/>
    <property type="evidence" value="ECO:0007669"/>
    <property type="project" value="InterPro"/>
</dbReference>
<sequence>MKLCLVLVLLLADAVSGSIEKRIVGSQPCKKDRQYHVQIKSVQGDKVCGGALLNTRWILTASHCAEQLVEVELGKQLPWYKINKLSSILKQKIPKEQQFTFTEDNPHDIMLMKLNKDAPAQFPTISYPKLECERPQMKQVVYIGGMGSKKAGGKPESSVKCASTEISECGENDKPASKYQSDESTTMCAFKPGVEACYGDSGSAVEFDGLLHGIIVSDTRDNCANTIVMLDICHYKQWIEDTMKKEST</sequence>
<dbReference type="PROSITE" id="PS00134">
    <property type="entry name" value="TRYPSIN_HIS"/>
    <property type="match status" value="1"/>
</dbReference>
<organism evidence="4 5">
    <name type="scientific">Oryzias melastigma</name>
    <name type="common">Marine medaka</name>
    <dbReference type="NCBI Taxonomy" id="30732"/>
    <lineage>
        <taxon>Eukaryota</taxon>
        <taxon>Metazoa</taxon>
        <taxon>Chordata</taxon>
        <taxon>Craniata</taxon>
        <taxon>Vertebrata</taxon>
        <taxon>Euteleostomi</taxon>
        <taxon>Actinopterygii</taxon>
        <taxon>Neopterygii</taxon>
        <taxon>Teleostei</taxon>
        <taxon>Neoteleostei</taxon>
        <taxon>Acanthomorphata</taxon>
        <taxon>Ovalentaria</taxon>
        <taxon>Atherinomorphae</taxon>
        <taxon>Beloniformes</taxon>
        <taxon>Adrianichthyidae</taxon>
        <taxon>Oryziinae</taxon>
        <taxon>Oryzias</taxon>
    </lineage>
</organism>
<dbReference type="AlphaFoldDB" id="A0A3B3E2T9"/>
<evidence type="ECO:0000313" key="5">
    <source>
        <dbReference type="Proteomes" id="UP000261560"/>
    </source>
</evidence>
<evidence type="ECO:0000256" key="2">
    <source>
        <dbReference type="SAM" id="SignalP"/>
    </source>
</evidence>
<evidence type="ECO:0000256" key="1">
    <source>
        <dbReference type="ARBA" id="ARBA00023157"/>
    </source>
</evidence>
<keyword evidence="2" id="KW-0732">Signal</keyword>